<dbReference type="HOGENOM" id="CLU_3170748_0_0_10"/>
<dbReference type="Proteomes" id="UP000005438">
    <property type="component" value="Chromosome"/>
</dbReference>
<dbReference type="KEGG" id="nko:Niako_7226"/>
<proteinExistence type="predicted"/>
<dbReference type="AlphaFoldDB" id="G8TBE2"/>
<evidence type="ECO:0000313" key="2">
    <source>
        <dbReference type="Proteomes" id="UP000005438"/>
    </source>
</evidence>
<evidence type="ECO:0000313" key="1">
    <source>
        <dbReference type="EMBL" id="AEW03442.1"/>
    </source>
</evidence>
<name>G8TBE2_NIAKG</name>
<protein>
    <submittedName>
        <fullName evidence="1">Uncharacterized protein</fullName>
    </submittedName>
</protein>
<gene>
    <name evidence="1" type="ordered locus">Niako_7226</name>
</gene>
<accession>G8TBE2</accession>
<organism evidence="1 2">
    <name type="scientific">Niastella koreensis (strain DSM 17620 / KACC 11465 / NBRC 106392 / GR20-10)</name>
    <dbReference type="NCBI Taxonomy" id="700598"/>
    <lineage>
        <taxon>Bacteria</taxon>
        <taxon>Pseudomonadati</taxon>
        <taxon>Bacteroidota</taxon>
        <taxon>Chitinophagia</taxon>
        <taxon>Chitinophagales</taxon>
        <taxon>Chitinophagaceae</taxon>
        <taxon>Niastella</taxon>
    </lineage>
</organism>
<reference evidence="1 2" key="1">
    <citation type="submission" date="2011-12" db="EMBL/GenBank/DDBJ databases">
        <title>The complete genome of Niastella koreensis GR20-10.</title>
        <authorList>
            <consortium name="US DOE Joint Genome Institute (JGI-PGF)"/>
            <person name="Lucas S."/>
            <person name="Han J."/>
            <person name="Lapidus A."/>
            <person name="Bruce D."/>
            <person name="Goodwin L."/>
            <person name="Pitluck S."/>
            <person name="Peters L."/>
            <person name="Kyrpides N."/>
            <person name="Mavromatis K."/>
            <person name="Ivanova N."/>
            <person name="Mikhailova N."/>
            <person name="Davenport K."/>
            <person name="Saunders E."/>
            <person name="Detter J.C."/>
            <person name="Tapia R."/>
            <person name="Han C."/>
            <person name="Land M."/>
            <person name="Hauser L."/>
            <person name="Markowitz V."/>
            <person name="Cheng J.-F."/>
            <person name="Hugenholtz P."/>
            <person name="Woyke T."/>
            <person name="Wu D."/>
            <person name="Tindall B."/>
            <person name="Pomrenke H."/>
            <person name="Brambilla E."/>
            <person name="Klenk H.-P."/>
            <person name="Eisen J.A."/>
        </authorList>
    </citation>
    <scope>NUCLEOTIDE SEQUENCE [LARGE SCALE GENOMIC DNA]</scope>
    <source>
        <strain evidence="2">DSM 17620 / KACC 11465 / NBRC 106392 / GR20-10</strain>
    </source>
</reference>
<dbReference type="EMBL" id="CP003178">
    <property type="protein sequence ID" value="AEW03442.1"/>
    <property type="molecule type" value="Genomic_DNA"/>
</dbReference>
<sequence length="47" mass="5324">MVFGLLGCPVFRLQVVRFNGATVNYLSVIPFSKHEDKVDTIDQQEIV</sequence>